<dbReference type="SUPFAM" id="SSF143631">
    <property type="entry name" value="ApbE-like"/>
    <property type="match status" value="1"/>
</dbReference>
<gene>
    <name evidence="1" type="ORF">FRZ61_33750</name>
</gene>
<proteinExistence type="predicted"/>
<protein>
    <recommendedName>
        <fullName evidence="3">Thiamine biosynthesis protein ApbE</fullName>
    </recommendedName>
</protein>
<keyword evidence="2" id="KW-1185">Reference proteome</keyword>
<dbReference type="EMBL" id="CP042582">
    <property type="protein sequence ID" value="QEX23437.1"/>
    <property type="molecule type" value="Genomic_DNA"/>
</dbReference>
<accession>A0A5J6N1R7</accession>
<dbReference type="PIRSF" id="PIRSF006421">
    <property type="entry name" value="UCP006421"/>
    <property type="match status" value="1"/>
</dbReference>
<reference evidence="1 2" key="1">
    <citation type="submission" date="2019-08" db="EMBL/GenBank/DDBJ databases">
        <title>Hyperibacter terrae gen. nov., sp. nov. and Hyperibacter viscosus sp. nov., two new members in the family Rhodospirillaceae isolated from the rhizosphere of Hypericum perforatum.</title>
        <authorList>
            <person name="Noviana Z."/>
        </authorList>
    </citation>
    <scope>NUCLEOTIDE SEQUENCE [LARGE SCALE GENOMIC DNA]</scope>
    <source>
        <strain evidence="1 2">R5959</strain>
    </source>
</reference>
<name>A0A5J6N1R7_9PROT</name>
<evidence type="ECO:0000313" key="1">
    <source>
        <dbReference type="EMBL" id="QEX23437.1"/>
    </source>
</evidence>
<dbReference type="InterPro" id="IPR007183">
    <property type="entry name" value="UPF0280"/>
</dbReference>
<dbReference type="InterPro" id="IPR003374">
    <property type="entry name" value="ApbE-like_sf"/>
</dbReference>
<dbReference type="KEGG" id="hadh:FRZ61_33750"/>
<dbReference type="Proteomes" id="UP000325797">
    <property type="component" value="Chromosome"/>
</dbReference>
<evidence type="ECO:0008006" key="3">
    <source>
        <dbReference type="Google" id="ProtNLM"/>
    </source>
</evidence>
<organism evidence="1 2">
    <name type="scientific">Hypericibacter adhaerens</name>
    <dbReference type="NCBI Taxonomy" id="2602016"/>
    <lineage>
        <taxon>Bacteria</taxon>
        <taxon>Pseudomonadati</taxon>
        <taxon>Pseudomonadota</taxon>
        <taxon>Alphaproteobacteria</taxon>
        <taxon>Rhodospirillales</taxon>
        <taxon>Dongiaceae</taxon>
        <taxon>Hypericibacter</taxon>
    </lineage>
</organism>
<dbReference type="NCBIfam" id="NF003322">
    <property type="entry name" value="PRK04334.1-2"/>
    <property type="match status" value="1"/>
</dbReference>
<dbReference type="RefSeq" id="WP_151118812.1">
    <property type="nucleotide sequence ID" value="NZ_CP042582.1"/>
</dbReference>
<dbReference type="Gene3D" id="3.10.520.10">
    <property type="entry name" value="ApbE-like domains"/>
    <property type="match status" value="1"/>
</dbReference>
<dbReference type="AlphaFoldDB" id="A0A5J6N1R7"/>
<sequence length="298" mass="30844">MSRAQVALLPDGRRLHLQDGPIDLVIEAWGTAEAVAVAYRSAADRFVTILDELCAELSLLRRAASPEGSALTGIVARRMHDAVAPFADGIFITPMAAVAGAVAEEILGAMAAATSLSRAYVNNGGDIALHLAGDQSFRVAMIDRPDRPSLFGKATVMSHDPVRGIATSGWRGRSFSLGLADAVTVLAPTAAMADAAATVIANAVDLPGYPGILRVPASDLQPDNDLGARLVTRHVPALAPFDIARALDAGDATARSLRERGLIAAAALHLQGETRLVGIDAGNLAPLSPVPKKVIAHA</sequence>
<dbReference type="OrthoDB" id="9814719at2"/>
<evidence type="ECO:0000313" key="2">
    <source>
        <dbReference type="Proteomes" id="UP000325797"/>
    </source>
</evidence>